<dbReference type="GO" id="GO:0015031">
    <property type="term" value="P:protein transport"/>
    <property type="evidence" value="ECO:0007669"/>
    <property type="project" value="UniProtKB-UniRule"/>
</dbReference>
<evidence type="ECO:0000256" key="2">
    <source>
        <dbReference type="ARBA" id="ARBA00016204"/>
    </source>
</evidence>
<dbReference type="PANTHER" id="PTHR28032">
    <property type="entry name" value="FI02826P"/>
    <property type="match status" value="1"/>
</dbReference>
<reference evidence="7" key="1">
    <citation type="journal article" date="2012" name="G3 (Bethesda)">
        <title>Pichia sorbitophila, an interspecies yeast hybrid reveals early steps of genome resolution following polyploidization.</title>
        <authorList>
            <person name="Leh Louis V."/>
            <person name="Despons L."/>
            <person name="Friedrich A."/>
            <person name="Martin T."/>
            <person name="Durrens P."/>
            <person name="Casaregola S."/>
            <person name="Neuveglise C."/>
            <person name="Fairhead C."/>
            <person name="Marck C."/>
            <person name="Cruz J.A."/>
            <person name="Straub M.L."/>
            <person name="Kugler V."/>
            <person name="Sacerdot C."/>
            <person name="Uzunov Z."/>
            <person name="Thierry A."/>
            <person name="Weiss S."/>
            <person name="Bleykasten C."/>
            <person name="De Montigny J."/>
            <person name="Jacques N."/>
            <person name="Jung P."/>
            <person name="Lemaire M."/>
            <person name="Mallet S."/>
            <person name="Morel G."/>
            <person name="Richard G.F."/>
            <person name="Sarkar A."/>
            <person name="Savel G."/>
            <person name="Schacherer J."/>
            <person name="Seret M.L."/>
            <person name="Talla E."/>
            <person name="Samson G."/>
            <person name="Jubin C."/>
            <person name="Poulain J."/>
            <person name="Vacherie B."/>
            <person name="Barbe V."/>
            <person name="Pelletier E."/>
            <person name="Sherman D.J."/>
            <person name="Westhof E."/>
            <person name="Weissenbach J."/>
            <person name="Baret P.V."/>
            <person name="Wincker P."/>
            <person name="Gaillardin C."/>
            <person name="Dujon B."/>
            <person name="Souciet J.L."/>
        </authorList>
    </citation>
    <scope>NUCLEOTIDE SEQUENCE [LARGE SCALE GENOMIC DNA]</scope>
    <source>
        <strain evidence="7">CBS 270.75 / DBVPG 7215 / KCTC 17166 / NRRL Y-17582</strain>
    </source>
</reference>
<evidence type="ECO:0000313" key="7">
    <source>
        <dbReference type="Proteomes" id="UP000006790"/>
    </source>
</evidence>
<evidence type="ECO:0000256" key="5">
    <source>
        <dbReference type="RuleBase" id="RU368013"/>
    </source>
</evidence>
<dbReference type="Proteomes" id="UP000006790">
    <property type="component" value="Chromosome 4"/>
</dbReference>
<dbReference type="InterPro" id="IPR038422">
    <property type="entry name" value="Cut8/Sts1_sf"/>
</dbReference>
<dbReference type="OrthoDB" id="10061064at2759"/>
<accession>G8JTU8</accession>
<dbReference type="AlphaFoldDB" id="G8JTU8"/>
<dbReference type="GO" id="GO:0031144">
    <property type="term" value="P:proteasome localization"/>
    <property type="evidence" value="ECO:0007669"/>
    <property type="project" value="UniProtKB-UniRule"/>
</dbReference>
<dbReference type="Gene3D" id="1.20.58.1590">
    <property type="entry name" value="Tethering factor for nuclear proteasome Cut8/Sts1"/>
    <property type="match status" value="1"/>
</dbReference>
<dbReference type="GO" id="GO:0071630">
    <property type="term" value="P:nuclear protein quality control by the ubiquitin-proteasome system"/>
    <property type="evidence" value="ECO:0007669"/>
    <property type="project" value="UniProtKB-UniRule"/>
</dbReference>
<dbReference type="GO" id="GO:0005737">
    <property type="term" value="C:cytoplasm"/>
    <property type="evidence" value="ECO:0007669"/>
    <property type="project" value="UniProtKB-SubCell"/>
</dbReference>
<evidence type="ECO:0000256" key="4">
    <source>
        <dbReference type="ARBA" id="ARBA00023242"/>
    </source>
</evidence>
<keyword evidence="7" id="KW-1185">Reference proteome</keyword>
<dbReference type="GO" id="GO:0031965">
    <property type="term" value="C:nuclear membrane"/>
    <property type="evidence" value="ECO:0007669"/>
    <property type="project" value="TreeGrafter"/>
</dbReference>
<dbReference type="RefSeq" id="XP_003646268.1">
    <property type="nucleotide sequence ID" value="XM_003646220.1"/>
</dbReference>
<gene>
    <name evidence="6" type="ordered locus">Ecym_4397</name>
</gene>
<name>G8JTU8_ERECY</name>
<dbReference type="GO" id="GO:0007059">
    <property type="term" value="P:chromosome segregation"/>
    <property type="evidence" value="ECO:0007669"/>
    <property type="project" value="EnsemblFungi"/>
</dbReference>
<dbReference type="InParanoid" id="G8JTU8"/>
<comment type="subcellular location">
    <subcellularLocation>
        <location evidence="5">Cytoplasm</location>
    </subcellularLocation>
    <subcellularLocation>
        <location evidence="5">Nucleus</location>
    </subcellularLocation>
</comment>
<evidence type="ECO:0000256" key="1">
    <source>
        <dbReference type="ARBA" id="ARBA00006199"/>
    </source>
</evidence>
<dbReference type="STRING" id="931890.G8JTU8"/>
<organism evidence="6 7">
    <name type="scientific">Eremothecium cymbalariae (strain CBS 270.75 / DBVPG 7215 / KCTC 17166 / NRRL Y-17582)</name>
    <name type="common">Yeast</name>
    <dbReference type="NCBI Taxonomy" id="931890"/>
    <lineage>
        <taxon>Eukaryota</taxon>
        <taxon>Fungi</taxon>
        <taxon>Dikarya</taxon>
        <taxon>Ascomycota</taxon>
        <taxon>Saccharomycotina</taxon>
        <taxon>Saccharomycetes</taxon>
        <taxon>Saccharomycetales</taxon>
        <taxon>Saccharomycetaceae</taxon>
        <taxon>Eremothecium</taxon>
    </lineage>
</organism>
<evidence type="ECO:0000313" key="6">
    <source>
        <dbReference type="EMBL" id="AET39451.1"/>
    </source>
</evidence>
<dbReference type="KEGG" id="erc:Ecym_4397"/>
<keyword evidence="4 5" id="KW-0539">Nucleus</keyword>
<sequence length="344" mass="37743">MNHSVGFDWGFKTKDGEHNGGSCSGGLGASAITTPNNQHTGSHFVHTNYRVGKAKLKRRLTAEDGFGNGVGGGNNAHVGGVSGGSCQGYRRVSKRKAVHYNLIQGQPLPIPRAIEMMDKETLESMLLRLINLHPEIQDSLASIHPLSHDMDKYTALLEKKMGAVYDHIPYSKYGHTLNDYAFVRMKPSLLEFLNCLIDCLLDSIPPRSTNLLQSFKFAKYVTGLLAQLPQFATESNNYYKNICYEQVSEIWNTLIKHASSGINFLSTKPSLLHYLHELKQFNEQSKGKFEAPLQLFFSIMDDGCTPTTTAAAAAAAAADSGSAADELGNGKKNIEQFGIWNNVA</sequence>
<keyword evidence="3 5" id="KW-0653">Protein transport</keyword>
<comment type="subunit">
    <text evidence="5">Binds the proteasome.</text>
</comment>
<keyword evidence="5" id="KW-0813">Transport</keyword>
<dbReference type="EMBL" id="CP002500">
    <property type="protein sequence ID" value="AET39451.1"/>
    <property type="molecule type" value="Genomic_DNA"/>
</dbReference>
<comment type="function">
    <text evidence="5">Involved in ubiquitin-mediated protein degradation. Regulatory factor in the ubiquitin/proteasome pathway that controls the turnover of proteasome substrates. Targets proteasomes to the nucleus and facilitates the degradation of nuclear proteins.</text>
</comment>
<dbReference type="InterPro" id="IPR013868">
    <property type="entry name" value="Cut8/Sts1_fam"/>
</dbReference>
<protein>
    <recommendedName>
        <fullName evidence="2 5">Tethering factor for nuclear proteasome STS1</fullName>
    </recommendedName>
</protein>
<dbReference type="eggNOG" id="ENOG502RNK4">
    <property type="taxonomic scope" value="Eukaryota"/>
</dbReference>
<dbReference type="PANTHER" id="PTHR28032:SF1">
    <property type="entry name" value="FI02826P"/>
    <property type="match status" value="1"/>
</dbReference>
<dbReference type="OMA" id="DYTPHFL"/>
<keyword evidence="5" id="KW-0963">Cytoplasm</keyword>
<comment type="similarity">
    <text evidence="1 5">Belongs to the cut8/STS1 family.</text>
</comment>
<dbReference type="GO" id="GO:0070628">
    <property type="term" value="F:proteasome binding"/>
    <property type="evidence" value="ECO:0007669"/>
    <property type="project" value="EnsemblFungi"/>
</dbReference>
<dbReference type="FunCoup" id="G8JTU8">
    <property type="interactions" value="16"/>
</dbReference>
<dbReference type="GeneID" id="11470066"/>
<dbReference type="Pfam" id="PF08559">
    <property type="entry name" value="Cut8"/>
    <property type="match status" value="1"/>
</dbReference>
<proteinExistence type="inferred from homology"/>
<dbReference type="HOGENOM" id="CLU_054606_1_0_1"/>
<evidence type="ECO:0000256" key="3">
    <source>
        <dbReference type="ARBA" id="ARBA00022927"/>
    </source>
</evidence>